<dbReference type="Pfam" id="PF17885">
    <property type="entry name" value="Smoa_sbd"/>
    <property type="match status" value="1"/>
</dbReference>
<keyword evidence="3" id="KW-1185">Reference proteome</keyword>
<accession>A0A7W7W5X4</accession>
<dbReference type="SUPFAM" id="SSF51905">
    <property type="entry name" value="FAD/NAD(P)-binding domain"/>
    <property type="match status" value="1"/>
</dbReference>
<dbReference type="EMBL" id="JACHJT010000002">
    <property type="protein sequence ID" value="MBB4935173.1"/>
    <property type="molecule type" value="Genomic_DNA"/>
</dbReference>
<proteinExistence type="predicted"/>
<evidence type="ECO:0000313" key="2">
    <source>
        <dbReference type="EMBL" id="MBB4935173.1"/>
    </source>
</evidence>
<dbReference type="Pfam" id="PF13450">
    <property type="entry name" value="NAD_binding_8"/>
    <property type="match status" value="1"/>
</dbReference>
<feature type="domain" description="Styrene monooxygenase StyA putative substrate binding" evidence="1">
    <location>
        <begin position="148"/>
        <end position="255"/>
    </location>
</feature>
<protein>
    <recommendedName>
        <fullName evidence="1">Styrene monooxygenase StyA putative substrate binding domain-containing protein</fullName>
    </recommendedName>
</protein>
<dbReference type="InterPro" id="IPR041654">
    <property type="entry name" value="StyA_sbd"/>
</dbReference>
<sequence>MSKILVVGAGHSGLHLAHGLLDHGYDVTVITNQTSTGVRTRRPAITQLTPPTALEHEREHHLDFWSAQAPQMEDCKLLLYPSGADPIRITGRIGQPGQYAVSVDRRVKIADWLEYFEDRGGKVVIHRMTHTDLDYFSRMFDLVIIAVGGGELGELFDSETSRSSGARPRVVAQANIRNVAPDPESEAIAWAGATADAGNAILMPMLTPEGPCYSLSLGDKEGGPIDVWQDQPTPAEQLRRMKDLLRRYTPEFYERCKDSELVDGNSTLVEHLTPQVRNPVAALPSGGLALGTADVVVTMDPFGFQGWNNSIRCAESYLHSIIGHGDRPFTRETLVGMFEKFWEYGLPVQQFTEMISTMWDAELPKHFQDMIGAAVGSPEVANRWIAGWDYPPDYANWLLDPELARKFIAEVGET</sequence>
<comment type="caution">
    <text evidence="2">The sequence shown here is derived from an EMBL/GenBank/DDBJ whole genome shotgun (WGS) entry which is preliminary data.</text>
</comment>
<evidence type="ECO:0000259" key="1">
    <source>
        <dbReference type="Pfam" id="PF17885"/>
    </source>
</evidence>
<organism evidence="2 3">
    <name type="scientific">Lipingzhangella halophila</name>
    <dbReference type="NCBI Taxonomy" id="1783352"/>
    <lineage>
        <taxon>Bacteria</taxon>
        <taxon>Bacillati</taxon>
        <taxon>Actinomycetota</taxon>
        <taxon>Actinomycetes</taxon>
        <taxon>Streptosporangiales</taxon>
        <taxon>Nocardiopsidaceae</taxon>
        <taxon>Lipingzhangella</taxon>
    </lineage>
</organism>
<evidence type="ECO:0000313" key="3">
    <source>
        <dbReference type="Proteomes" id="UP000523007"/>
    </source>
</evidence>
<dbReference type="InterPro" id="IPR036188">
    <property type="entry name" value="FAD/NAD-bd_sf"/>
</dbReference>
<dbReference type="RefSeq" id="WP_184584935.1">
    <property type="nucleotide sequence ID" value="NZ_JACHJT010000002.1"/>
</dbReference>
<reference evidence="2 3" key="1">
    <citation type="submission" date="2020-08" db="EMBL/GenBank/DDBJ databases">
        <title>Sequencing the genomes of 1000 actinobacteria strains.</title>
        <authorList>
            <person name="Klenk H.-P."/>
        </authorList>
    </citation>
    <scope>NUCLEOTIDE SEQUENCE [LARGE SCALE GENOMIC DNA]</scope>
    <source>
        <strain evidence="2 3">DSM 102030</strain>
    </source>
</reference>
<gene>
    <name evidence="2" type="ORF">F4561_006067</name>
</gene>
<dbReference type="Proteomes" id="UP000523007">
    <property type="component" value="Unassembled WGS sequence"/>
</dbReference>
<dbReference type="Gene3D" id="3.50.50.60">
    <property type="entry name" value="FAD/NAD(P)-binding domain"/>
    <property type="match status" value="3"/>
</dbReference>
<dbReference type="AlphaFoldDB" id="A0A7W7W5X4"/>
<name>A0A7W7W5X4_9ACTN</name>